<reference evidence="2" key="1">
    <citation type="journal article" date="2023" name="Mol. Phylogenet. Evol.">
        <title>Genome-scale phylogeny and comparative genomics of the fungal order Sordariales.</title>
        <authorList>
            <person name="Hensen N."/>
            <person name="Bonometti L."/>
            <person name="Westerberg I."/>
            <person name="Brannstrom I.O."/>
            <person name="Guillou S."/>
            <person name="Cros-Aarteil S."/>
            <person name="Calhoun S."/>
            <person name="Haridas S."/>
            <person name="Kuo A."/>
            <person name="Mondo S."/>
            <person name="Pangilinan J."/>
            <person name="Riley R."/>
            <person name="LaButti K."/>
            <person name="Andreopoulos B."/>
            <person name="Lipzen A."/>
            <person name="Chen C."/>
            <person name="Yan M."/>
            <person name="Daum C."/>
            <person name="Ng V."/>
            <person name="Clum A."/>
            <person name="Steindorff A."/>
            <person name="Ohm R.A."/>
            <person name="Martin F."/>
            <person name="Silar P."/>
            <person name="Natvig D.O."/>
            <person name="Lalanne C."/>
            <person name="Gautier V."/>
            <person name="Ament-Velasquez S.L."/>
            <person name="Kruys A."/>
            <person name="Hutchinson M.I."/>
            <person name="Powell A.J."/>
            <person name="Barry K."/>
            <person name="Miller A.N."/>
            <person name="Grigoriev I.V."/>
            <person name="Debuchy R."/>
            <person name="Gladieux P."/>
            <person name="Hiltunen Thoren M."/>
            <person name="Johannesson H."/>
        </authorList>
    </citation>
    <scope>NUCLEOTIDE SEQUENCE</scope>
    <source>
        <strain evidence="2">SMH4131-1</strain>
    </source>
</reference>
<evidence type="ECO:0000313" key="2">
    <source>
        <dbReference type="EMBL" id="KAK3321289.1"/>
    </source>
</evidence>
<sequence>MPRKNKTPASSVVNRENQRRSRARHRDFVDDLQRRLLQYESRGVQATLEMQRVARAVAAENQKLRALLATRFSPAEIDAACLASSSSPGTPGFGDHARDWESASISTRQSSRSASQPQALLPRPALPPIPDLQHSPSSSAQAHSPLSPPVLAGSHSPRLDVHRQNINVDSPQPDSEAHTTCAYSNETGTEANNINASHMHLPPIDPACYCPPELQTHRQQQLPESCAVMPCQEAATILSQLRGHPDSTLAREALGCPGMSECLVKNTDVFRLMDEMTN</sequence>
<gene>
    <name evidence="2" type="ORF">B0T19DRAFT_263179</name>
</gene>
<evidence type="ECO:0000256" key="1">
    <source>
        <dbReference type="SAM" id="MobiDB-lite"/>
    </source>
</evidence>
<dbReference type="EMBL" id="JAUEPO010000005">
    <property type="protein sequence ID" value="KAK3321289.1"/>
    <property type="molecule type" value="Genomic_DNA"/>
</dbReference>
<comment type="caution">
    <text evidence="2">The sequence shown here is derived from an EMBL/GenBank/DDBJ whole genome shotgun (WGS) entry which is preliminary data.</text>
</comment>
<reference evidence="2" key="2">
    <citation type="submission" date="2023-06" db="EMBL/GenBank/DDBJ databases">
        <authorList>
            <consortium name="Lawrence Berkeley National Laboratory"/>
            <person name="Haridas S."/>
            <person name="Hensen N."/>
            <person name="Bonometti L."/>
            <person name="Westerberg I."/>
            <person name="Brannstrom I.O."/>
            <person name="Guillou S."/>
            <person name="Cros-Aarteil S."/>
            <person name="Calhoun S."/>
            <person name="Kuo A."/>
            <person name="Mondo S."/>
            <person name="Pangilinan J."/>
            <person name="Riley R."/>
            <person name="Labutti K."/>
            <person name="Andreopoulos B."/>
            <person name="Lipzen A."/>
            <person name="Chen C."/>
            <person name="Yanf M."/>
            <person name="Daum C."/>
            <person name="Ng V."/>
            <person name="Clum A."/>
            <person name="Steindorff A."/>
            <person name="Ohm R."/>
            <person name="Martin F."/>
            <person name="Silar P."/>
            <person name="Natvig D."/>
            <person name="Lalanne C."/>
            <person name="Gautier V."/>
            <person name="Ament-Velasquez S.L."/>
            <person name="Kruys A."/>
            <person name="Hutchinson M.I."/>
            <person name="Powell A.J."/>
            <person name="Barry K."/>
            <person name="Miller A.N."/>
            <person name="Grigoriev I.V."/>
            <person name="Debuchy R."/>
            <person name="Gladieux P."/>
            <person name="Thoren M.H."/>
            <person name="Johannesson H."/>
        </authorList>
    </citation>
    <scope>NUCLEOTIDE SEQUENCE</scope>
    <source>
        <strain evidence="2">SMH4131-1</strain>
    </source>
</reference>
<dbReference type="PANTHER" id="PTHR42070:SF1">
    <property type="entry name" value="FILAMENT ASSOCIATED PROTEIN, PUTATIVE (AFU_ORTHOLOGUE AFUA_8G06630)-RELATED"/>
    <property type="match status" value="1"/>
</dbReference>
<protein>
    <recommendedName>
        <fullName evidence="4">BZIP domain-containing protein</fullName>
    </recommendedName>
</protein>
<feature type="region of interest" description="Disordered" evidence="1">
    <location>
        <begin position="83"/>
        <end position="157"/>
    </location>
</feature>
<feature type="compositionally biased region" description="Low complexity" evidence="1">
    <location>
        <begin position="102"/>
        <end position="123"/>
    </location>
</feature>
<name>A0AAE0M7Y8_9PEZI</name>
<accession>A0AAE0M7Y8</accession>
<proteinExistence type="predicted"/>
<organism evidence="2 3">
    <name type="scientific">Cercophora scortea</name>
    <dbReference type="NCBI Taxonomy" id="314031"/>
    <lineage>
        <taxon>Eukaryota</taxon>
        <taxon>Fungi</taxon>
        <taxon>Dikarya</taxon>
        <taxon>Ascomycota</taxon>
        <taxon>Pezizomycotina</taxon>
        <taxon>Sordariomycetes</taxon>
        <taxon>Sordariomycetidae</taxon>
        <taxon>Sordariales</taxon>
        <taxon>Lasiosphaeriaceae</taxon>
        <taxon>Cercophora</taxon>
    </lineage>
</organism>
<dbReference type="AlphaFoldDB" id="A0AAE0M7Y8"/>
<evidence type="ECO:0008006" key="4">
    <source>
        <dbReference type="Google" id="ProtNLM"/>
    </source>
</evidence>
<dbReference type="Proteomes" id="UP001286456">
    <property type="component" value="Unassembled WGS sequence"/>
</dbReference>
<feature type="region of interest" description="Disordered" evidence="1">
    <location>
        <begin position="1"/>
        <end position="27"/>
    </location>
</feature>
<feature type="compositionally biased region" description="Low complexity" evidence="1">
    <location>
        <begin position="131"/>
        <end position="145"/>
    </location>
</feature>
<evidence type="ECO:0000313" key="3">
    <source>
        <dbReference type="Proteomes" id="UP001286456"/>
    </source>
</evidence>
<dbReference type="PANTHER" id="PTHR42070">
    <property type="entry name" value="FILAMENT ASSOCIATED PROTEIN, PUTATIVE (AFU_ORTHOLOGUE AFUA_8G06630)-RELATED"/>
    <property type="match status" value="1"/>
</dbReference>
<dbReference type="CDD" id="cd14688">
    <property type="entry name" value="bZIP_YAP"/>
    <property type="match status" value="1"/>
</dbReference>
<keyword evidence="3" id="KW-1185">Reference proteome</keyword>